<comment type="subcellular location">
    <subcellularLocation>
        <location evidence="1">Membrane</location>
        <topology evidence="1">Multi-pass membrane protein</topology>
    </subcellularLocation>
</comment>
<proteinExistence type="predicted"/>
<evidence type="ECO:0000256" key="5">
    <source>
        <dbReference type="ARBA" id="ARBA00023136"/>
    </source>
</evidence>
<evidence type="ECO:0008006" key="9">
    <source>
        <dbReference type="Google" id="ProtNLM"/>
    </source>
</evidence>
<reference evidence="7 8" key="1">
    <citation type="submission" date="2024-02" db="EMBL/GenBank/DDBJ databases">
        <title>A draft genome for the cacao thread blight pathogen Marasmius crinis-equi.</title>
        <authorList>
            <person name="Cohen S.P."/>
            <person name="Baruah I.K."/>
            <person name="Amoako-Attah I."/>
            <person name="Bukari Y."/>
            <person name="Meinhardt L.W."/>
            <person name="Bailey B.A."/>
        </authorList>
    </citation>
    <scope>NUCLEOTIDE SEQUENCE [LARGE SCALE GENOMIC DNA]</scope>
    <source>
        <strain evidence="7 8">GH-76</strain>
    </source>
</reference>
<evidence type="ECO:0000256" key="6">
    <source>
        <dbReference type="SAM" id="Phobius"/>
    </source>
</evidence>
<keyword evidence="2" id="KW-0813">Transport</keyword>
<dbReference type="InterPro" id="IPR036259">
    <property type="entry name" value="MFS_trans_sf"/>
</dbReference>
<feature type="transmembrane region" description="Helical" evidence="6">
    <location>
        <begin position="187"/>
        <end position="208"/>
    </location>
</feature>
<dbReference type="SUPFAM" id="SSF103473">
    <property type="entry name" value="MFS general substrate transporter"/>
    <property type="match status" value="1"/>
</dbReference>
<evidence type="ECO:0000313" key="8">
    <source>
        <dbReference type="Proteomes" id="UP001465976"/>
    </source>
</evidence>
<keyword evidence="5 6" id="KW-0472">Membrane</keyword>
<protein>
    <recommendedName>
        <fullName evidence="9">Major facilitator superfamily (MFS) profile domain-containing protein</fullName>
    </recommendedName>
</protein>
<feature type="transmembrane region" description="Helical" evidence="6">
    <location>
        <begin position="21"/>
        <end position="41"/>
    </location>
</feature>
<evidence type="ECO:0000256" key="4">
    <source>
        <dbReference type="ARBA" id="ARBA00022989"/>
    </source>
</evidence>
<organism evidence="7 8">
    <name type="scientific">Marasmius crinis-equi</name>
    <dbReference type="NCBI Taxonomy" id="585013"/>
    <lineage>
        <taxon>Eukaryota</taxon>
        <taxon>Fungi</taxon>
        <taxon>Dikarya</taxon>
        <taxon>Basidiomycota</taxon>
        <taxon>Agaricomycotina</taxon>
        <taxon>Agaricomycetes</taxon>
        <taxon>Agaricomycetidae</taxon>
        <taxon>Agaricales</taxon>
        <taxon>Marasmiineae</taxon>
        <taxon>Marasmiaceae</taxon>
        <taxon>Marasmius</taxon>
    </lineage>
</organism>
<feature type="transmembrane region" description="Helical" evidence="6">
    <location>
        <begin position="214"/>
        <end position="235"/>
    </location>
</feature>
<comment type="caution">
    <text evidence="7">The sequence shown here is derived from an EMBL/GenBank/DDBJ whole genome shotgun (WGS) entry which is preliminary data.</text>
</comment>
<sequence>MLISDVIRHGELKPSYLSRLSAFYLCSSIIGAFGPTLAYGLSLLNGKRGIAGWSWIFVGEGAISLALGILGYLFMPEFPDRNTFLTKAQTAFVLKRIEDDRGDAIADDITLRKILRHLGDWTIWAYGIMFTCFTLPTYMLAFFMPLILEGLGFSAANALLLSSPPYGAAFFVNMGLAWLSDKAKHRAGFIVLQSSLTLIGCCMTAFAPSVPARYAGTFFIAMGALGGVPSILAWGHNNVVSHSKRSVQSALTIAWGGIGGVLASTVFREKDAPKYLPGLYLTIAAQVLCIIMVGVLSTYFHHMNKLCREGRLSRPLQGQEGFRYTH</sequence>
<feature type="transmembrane region" description="Helical" evidence="6">
    <location>
        <begin position="279"/>
        <end position="301"/>
    </location>
</feature>
<dbReference type="EMBL" id="JBAHYK010001077">
    <property type="protein sequence ID" value="KAL0569640.1"/>
    <property type="molecule type" value="Genomic_DNA"/>
</dbReference>
<dbReference type="Pfam" id="PF07690">
    <property type="entry name" value="MFS_1"/>
    <property type="match status" value="1"/>
</dbReference>
<keyword evidence="4 6" id="KW-1133">Transmembrane helix</keyword>
<name>A0ABR3F354_9AGAR</name>
<keyword evidence="3 6" id="KW-0812">Transmembrane</keyword>
<keyword evidence="8" id="KW-1185">Reference proteome</keyword>
<dbReference type="PANTHER" id="PTHR43791">
    <property type="entry name" value="PERMEASE-RELATED"/>
    <property type="match status" value="1"/>
</dbReference>
<feature type="transmembrane region" description="Helical" evidence="6">
    <location>
        <begin position="159"/>
        <end position="180"/>
    </location>
</feature>
<evidence type="ECO:0000256" key="3">
    <source>
        <dbReference type="ARBA" id="ARBA00022692"/>
    </source>
</evidence>
<feature type="transmembrane region" description="Helical" evidence="6">
    <location>
        <begin position="123"/>
        <end position="147"/>
    </location>
</feature>
<feature type="transmembrane region" description="Helical" evidence="6">
    <location>
        <begin position="53"/>
        <end position="75"/>
    </location>
</feature>
<dbReference type="PANTHER" id="PTHR43791:SF3">
    <property type="entry name" value="MAJOR FACILITATOR SUPERFAMILY (MFS) PROFILE DOMAIN-CONTAINING PROTEIN"/>
    <property type="match status" value="1"/>
</dbReference>
<gene>
    <name evidence="7" type="ORF">V5O48_012324</name>
</gene>
<evidence type="ECO:0000256" key="2">
    <source>
        <dbReference type="ARBA" id="ARBA00022448"/>
    </source>
</evidence>
<feature type="transmembrane region" description="Helical" evidence="6">
    <location>
        <begin position="247"/>
        <end position="267"/>
    </location>
</feature>
<dbReference type="Proteomes" id="UP001465976">
    <property type="component" value="Unassembled WGS sequence"/>
</dbReference>
<dbReference type="Gene3D" id="1.20.1250.20">
    <property type="entry name" value="MFS general substrate transporter like domains"/>
    <property type="match status" value="2"/>
</dbReference>
<evidence type="ECO:0000256" key="1">
    <source>
        <dbReference type="ARBA" id="ARBA00004141"/>
    </source>
</evidence>
<evidence type="ECO:0000313" key="7">
    <source>
        <dbReference type="EMBL" id="KAL0569640.1"/>
    </source>
</evidence>
<dbReference type="InterPro" id="IPR011701">
    <property type="entry name" value="MFS"/>
</dbReference>
<accession>A0ABR3F354</accession>